<feature type="region of interest" description="Disordered" evidence="1">
    <location>
        <begin position="131"/>
        <end position="175"/>
    </location>
</feature>
<evidence type="ECO:0000313" key="4">
    <source>
        <dbReference type="EMBL" id="QEV39602.1"/>
    </source>
</evidence>
<evidence type="ECO:0000256" key="1">
    <source>
        <dbReference type="SAM" id="MobiDB-lite"/>
    </source>
</evidence>
<proteinExistence type="predicted"/>
<dbReference type="AlphaFoldDB" id="A0A0B5DM38"/>
<dbReference type="RefSeq" id="WP_043440955.1">
    <property type="nucleotide sequence ID" value="NZ_CP009313.1"/>
</dbReference>
<feature type="transmembrane region" description="Helical" evidence="2">
    <location>
        <begin position="52"/>
        <end position="72"/>
    </location>
</feature>
<feature type="compositionally biased region" description="Low complexity" evidence="1">
    <location>
        <begin position="135"/>
        <end position="145"/>
    </location>
</feature>
<accession>A0A0B5DM38</accession>
<keyword evidence="5" id="KW-1185">Reference proteome</keyword>
<organism evidence="3 5">
    <name type="scientific">Streptomyces nodosus</name>
    <dbReference type="NCBI Taxonomy" id="40318"/>
    <lineage>
        <taxon>Bacteria</taxon>
        <taxon>Bacillati</taxon>
        <taxon>Actinomycetota</taxon>
        <taxon>Actinomycetes</taxon>
        <taxon>Kitasatosporales</taxon>
        <taxon>Streptomycetaceae</taxon>
        <taxon>Streptomyces</taxon>
    </lineage>
</organism>
<name>A0A0B5DM38_9ACTN</name>
<evidence type="ECO:0000313" key="3">
    <source>
        <dbReference type="EMBL" id="AJE41062.1"/>
    </source>
</evidence>
<dbReference type="HOGENOM" id="CLU_118601_0_0_11"/>
<evidence type="ECO:0000313" key="5">
    <source>
        <dbReference type="Proteomes" id="UP000031526"/>
    </source>
</evidence>
<feature type="transmembrane region" description="Helical" evidence="2">
    <location>
        <begin position="17"/>
        <end position="40"/>
    </location>
</feature>
<dbReference type="OrthoDB" id="3874249at2"/>
<reference evidence="4 6" key="3">
    <citation type="submission" date="2017-09" db="EMBL/GenBank/DDBJ databases">
        <title>Streptomyces genome completion.</title>
        <authorList>
            <person name="Lee N."/>
            <person name="Cho B.-K."/>
        </authorList>
    </citation>
    <scope>NUCLEOTIDE SEQUENCE [LARGE SCALE GENOMIC DNA]</scope>
    <source>
        <strain evidence="4 6">ATCC 14899</strain>
    </source>
</reference>
<evidence type="ECO:0000256" key="2">
    <source>
        <dbReference type="SAM" id="Phobius"/>
    </source>
</evidence>
<keyword evidence="2" id="KW-0472">Membrane</keyword>
<reference evidence="5" key="1">
    <citation type="submission" date="2014-09" db="EMBL/GenBank/DDBJ databases">
        <title>Sequence of the Streptomyces nodosus genome.</title>
        <authorList>
            <person name="Sweeney P."/>
            <person name="Stephens N."/>
            <person name="Murphy C."/>
            <person name="Caffrey P."/>
        </authorList>
    </citation>
    <scope>NUCLEOTIDE SEQUENCE [LARGE SCALE GENOMIC DNA]</scope>
    <source>
        <strain evidence="5">ATCC 14899</strain>
    </source>
</reference>
<dbReference type="Proteomes" id="UP000031526">
    <property type="component" value="Chromosome"/>
</dbReference>
<dbReference type="KEGG" id="snq:CP978_14485"/>
<keyword evidence="2" id="KW-1133">Transmembrane helix</keyword>
<dbReference type="EMBL" id="CP023747">
    <property type="protein sequence ID" value="QEV39602.1"/>
    <property type="molecule type" value="Genomic_DNA"/>
</dbReference>
<feature type="transmembrane region" description="Helical" evidence="2">
    <location>
        <begin position="78"/>
        <end position="99"/>
    </location>
</feature>
<dbReference type="Proteomes" id="UP000325763">
    <property type="component" value="Chromosome"/>
</dbReference>
<evidence type="ECO:0000313" key="6">
    <source>
        <dbReference type="Proteomes" id="UP000325763"/>
    </source>
</evidence>
<dbReference type="STRING" id="40318.SNOD_14160"/>
<reference evidence="3 5" key="2">
    <citation type="journal article" date="2016" name="Appl. Microbiol. Biotechnol.">
        <title>Exploiting the genome sequence of Streptomyces nodosus for enhanced antibiotic production.</title>
        <authorList>
            <person name="Sweeney P."/>
            <person name="Murphy C.D."/>
            <person name="Caffrey P."/>
        </authorList>
    </citation>
    <scope>NUCLEOTIDE SEQUENCE [LARGE SCALE GENOMIC DNA]</scope>
    <source>
        <strain evidence="3 5">ATCC 14899</strain>
    </source>
</reference>
<dbReference type="EMBL" id="CP009313">
    <property type="protein sequence ID" value="AJE41062.1"/>
    <property type="molecule type" value="Genomic_DNA"/>
</dbReference>
<protein>
    <submittedName>
        <fullName evidence="3">Membrane protein</fullName>
    </submittedName>
</protein>
<feature type="compositionally biased region" description="Pro residues" evidence="1">
    <location>
        <begin position="151"/>
        <end position="170"/>
    </location>
</feature>
<keyword evidence="2" id="KW-0812">Transmembrane</keyword>
<gene>
    <name evidence="4" type="ORF">CP978_14485</name>
    <name evidence="3" type="ORF">SNOD_14160</name>
</gene>
<sequence>MYGHGAQPPTRTSGTVIFLRVLIAAVGILSCGMLACLPLCRVAMLRGKARDWVMAAVSLPLSIACLAAVGELPEDDLWSDIALCGLLLLAAYSTVYFLVVDITQHRAAPPAGPTPSQATAYAPPSYPAPAPPQPGYGYPPAQPYAVTHSTPVPPAPYNPVPPPPQPPHPAPARIDQVRAELDELSDYLRKHEDGR</sequence>